<evidence type="ECO:0000313" key="5">
    <source>
        <dbReference type="EMBL" id="ENH96311.1"/>
    </source>
</evidence>
<organism evidence="5 6">
    <name type="scientific">Gracilibacillus halophilus YIM-C55.5</name>
    <dbReference type="NCBI Taxonomy" id="1308866"/>
    <lineage>
        <taxon>Bacteria</taxon>
        <taxon>Bacillati</taxon>
        <taxon>Bacillota</taxon>
        <taxon>Bacilli</taxon>
        <taxon>Bacillales</taxon>
        <taxon>Bacillaceae</taxon>
        <taxon>Gracilibacillus</taxon>
    </lineage>
</organism>
<gene>
    <name evidence="5" type="ORF">J416_11457</name>
</gene>
<protein>
    <recommendedName>
        <fullName evidence="4">Exonuclease domain-containing protein</fullName>
    </recommendedName>
</protein>
<dbReference type="Proteomes" id="UP000012283">
    <property type="component" value="Unassembled WGS sequence"/>
</dbReference>
<dbReference type="NCBIfam" id="TIGR00573">
    <property type="entry name" value="dnaq"/>
    <property type="match status" value="1"/>
</dbReference>
<evidence type="ECO:0000259" key="4">
    <source>
        <dbReference type="SMART" id="SM00479"/>
    </source>
</evidence>
<dbReference type="PATRIC" id="fig|1308866.3.peg.2315"/>
<dbReference type="CDD" id="cd06127">
    <property type="entry name" value="DEDDh"/>
    <property type="match status" value="1"/>
</dbReference>
<dbReference type="GO" id="GO:0003887">
    <property type="term" value="F:DNA-directed DNA polymerase activity"/>
    <property type="evidence" value="ECO:0007669"/>
    <property type="project" value="InterPro"/>
</dbReference>
<reference evidence="5 6" key="1">
    <citation type="submission" date="2013-03" db="EMBL/GenBank/DDBJ databases">
        <title>Draft genome sequence of Gracibacillus halophilus YIM-C55.5, a moderately halophilic and thermophilic organism from the Xiaochaidamu salt lake.</title>
        <authorList>
            <person name="Sugumar T."/>
            <person name="Polireddy D.R."/>
            <person name="Antony A."/>
            <person name="Madhava Y.R."/>
            <person name="Sivakumar N."/>
        </authorList>
    </citation>
    <scope>NUCLEOTIDE SEQUENCE [LARGE SCALE GENOMIC DNA]</scope>
    <source>
        <strain evidence="5 6">YIM-C55.5</strain>
    </source>
</reference>
<evidence type="ECO:0000256" key="2">
    <source>
        <dbReference type="ARBA" id="ARBA00022801"/>
    </source>
</evidence>
<dbReference type="SMART" id="SM00479">
    <property type="entry name" value="EXOIII"/>
    <property type="match status" value="1"/>
</dbReference>
<dbReference type="Gene3D" id="3.30.420.10">
    <property type="entry name" value="Ribonuclease H-like superfamily/Ribonuclease H"/>
    <property type="match status" value="1"/>
</dbReference>
<dbReference type="RefSeq" id="WP_003471139.1">
    <property type="nucleotide sequence ID" value="NZ_APML01000049.1"/>
</dbReference>
<dbReference type="GO" id="GO:0008408">
    <property type="term" value="F:3'-5' exonuclease activity"/>
    <property type="evidence" value="ECO:0007669"/>
    <property type="project" value="TreeGrafter"/>
</dbReference>
<keyword evidence="3" id="KW-0269">Exonuclease</keyword>
<comment type="caution">
    <text evidence="5">The sequence shown here is derived from an EMBL/GenBank/DDBJ whole genome shotgun (WGS) entry which is preliminary data.</text>
</comment>
<dbReference type="GO" id="GO:0003677">
    <property type="term" value="F:DNA binding"/>
    <property type="evidence" value="ECO:0007669"/>
    <property type="project" value="InterPro"/>
</dbReference>
<dbReference type="InterPro" id="IPR012337">
    <property type="entry name" value="RNaseH-like_sf"/>
</dbReference>
<keyword evidence="6" id="KW-1185">Reference proteome</keyword>
<evidence type="ECO:0000256" key="3">
    <source>
        <dbReference type="ARBA" id="ARBA00022839"/>
    </source>
</evidence>
<keyword evidence="2" id="KW-0378">Hydrolase</keyword>
<keyword evidence="1" id="KW-0540">Nuclease</keyword>
<dbReference type="OrthoDB" id="9804290at2"/>
<dbReference type="Pfam" id="PF00929">
    <property type="entry name" value="RNase_T"/>
    <property type="match status" value="1"/>
</dbReference>
<dbReference type="FunFam" id="3.30.420.10:FF:000045">
    <property type="entry name" value="3'-5' exonuclease DinG"/>
    <property type="match status" value="1"/>
</dbReference>
<dbReference type="GO" id="GO:0005829">
    <property type="term" value="C:cytosol"/>
    <property type="evidence" value="ECO:0007669"/>
    <property type="project" value="TreeGrafter"/>
</dbReference>
<dbReference type="EMBL" id="APML01000049">
    <property type="protein sequence ID" value="ENH96311.1"/>
    <property type="molecule type" value="Genomic_DNA"/>
</dbReference>
<accession>N4WT15</accession>
<dbReference type="GO" id="GO:0006260">
    <property type="term" value="P:DNA replication"/>
    <property type="evidence" value="ECO:0007669"/>
    <property type="project" value="InterPro"/>
</dbReference>
<dbReference type="NCBIfam" id="NF005836">
    <property type="entry name" value="PRK07740.1"/>
    <property type="match status" value="1"/>
</dbReference>
<dbReference type="InterPro" id="IPR006054">
    <property type="entry name" value="DnaQ"/>
</dbReference>
<dbReference type="eggNOG" id="COG0847">
    <property type="taxonomic scope" value="Bacteria"/>
</dbReference>
<dbReference type="InterPro" id="IPR013520">
    <property type="entry name" value="Ribonucl_H"/>
</dbReference>
<sequence length="240" mass="28103">MVMNQMFQFIKQMSGKMYGNDMDSLDPRKIAYVRNLQRELKKRDVLNIPFEQLQVVVFDIETTGFYPYNGDRMLSIGAVKVHGHEIREDDLFYKTIYSDQALSDEIQSLTGITYEELQRAKPLDEVLKQFFQFVKSDTLVAHHSSHEKQFMKYASWTALKTNFQHRIIDTNFLTRVTAPDIHYVSLDEWCDYYGVEIGRRHHALYDAVATAKIWAKGIKQVQQMGYTNLKEIYTHIASLP</sequence>
<proteinExistence type="predicted"/>
<dbReference type="SUPFAM" id="SSF53098">
    <property type="entry name" value="Ribonuclease H-like"/>
    <property type="match status" value="1"/>
</dbReference>
<dbReference type="InterPro" id="IPR036397">
    <property type="entry name" value="RNaseH_sf"/>
</dbReference>
<dbReference type="PANTHER" id="PTHR30231:SF4">
    <property type="entry name" value="PROTEIN NEN2"/>
    <property type="match status" value="1"/>
</dbReference>
<dbReference type="AlphaFoldDB" id="N4WT15"/>
<name>N4WT15_9BACI</name>
<evidence type="ECO:0000313" key="6">
    <source>
        <dbReference type="Proteomes" id="UP000012283"/>
    </source>
</evidence>
<dbReference type="STRING" id="1308866.J416_11457"/>
<feature type="domain" description="Exonuclease" evidence="4">
    <location>
        <begin position="54"/>
        <end position="223"/>
    </location>
</feature>
<dbReference type="PANTHER" id="PTHR30231">
    <property type="entry name" value="DNA POLYMERASE III SUBUNIT EPSILON"/>
    <property type="match status" value="1"/>
</dbReference>
<evidence type="ECO:0000256" key="1">
    <source>
        <dbReference type="ARBA" id="ARBA00022722"/>
    </source>
</evidence>